<keyword evidence="4 6" id="KW-0067">ATP-binding</keyword>
<dbReference type="InterPro" id="IPR027417">
    <property type="entry name" value="P-loop_NTPase"/>
</dbReference>
<dbReference type="EMBL" id="PEUT01000027">
    <property type="protein sequence ID" value="PIV13768.1"/>
    <property type="molecule type" value="Genomic_DNA"/>
</dbReference>
<gene>
    <name evidence="8" type="ORF">COS45_01155</name>
</gene>
<organism evidence="8 9">
    <name type="scientific">Huberarchaeum crystalense</name>
    <dbReference type="NCBI Taxonomy" id="2014257"/>
    <lineage>
        <taxon>Archaea</taxon>
        <taxon>Candidatus Huberarchaeota</taxon>
        <taxon>Candidatus Huberarchaeia</taxon>
        <taxon>Candidatus Huberarchaeales</taxon>
        <taxon>Candidatus Huberarchaeaceae</taxon>
        <taxon>Candidatus Huberarchaeum</taxon>
    </lineage>
</organism>
<dbReference type="PRINTS" id="PR01657">
    <property type="entry name" value="MCMFAMILY"/>
</dbReference>
<dbReference type="Gene3D" id="1.10.10.10">
    <property type="entry name" value="Winged helix-like DNA-binding domain superfamily/Winged helix DNA-binding domain"/>
    <property type="match status" value="1"/>
</dbReference>
<dbReference type="GO" id="GO:0042555">
    <property type="term" value="C:MCM complex"/>
    <property type="evidence" value="ECO:0007669"/>
    <property type="project" value="TreeGrafter"/>
</dbReference>
<evidence type="ECO:0000256" key="1">
    <source>
        <dbReference type="ARBA" id="ARBA00008010"/>
    </source>
</evidence>
<dbReference type="InterPro" id="IPR001208">
    <property type="entry name" value="MCM_dom"/>
</dbReference>
<evidence type="ECO:0000256" key="6">
    <source>
        <dbReference type="RuleBase" id="RU004070"/>
    </source>
</evidence>
<dbReference type="InterPro" id="IPR041562">
    <property type="entry name" value="MCM_lid"/>
</dbReference>
<dbReference type="SMART" id="SM00382">
    <property type="entry name" value="AAA"/>
    <property type="match status" value="1"/>
</dbReference>
<dbReference type="Gene3D" id="2.40.50.140">
    <property type="entry name" value="Nucleic acid-binding proteins"/>
    <property type="match status" value="1"/>
</dbReference>
<protein>
    <submittedName>
        <fullName evidence="8">AAA family ATPase</fullName>
    </submittedName>
</protein>
<evidence type="ECO:0000256" key="5">
    <source>
        <dbReference type="ARBA" id="ARBA00023125"/>
    </source>
</evidence>
<dbReference type="PANTHER" id="PTHR11630">
    <property type="entry name" value="DNA REPLICATION LICENSING FACTOR MCM FAMILY MEMBER"/>
    <property type="match status" value="1"/>
</dbReference>
<comment type="similarity">
    <text evidence="1 6">Belongs to the MCM family.</text>
</comment>
<evidence type="ECO:0000256" key="4">
    <source>
        <dbReference type="ARBA" id="ARBA00022840"/>
    </source>
</evidence>
<dbReference type="Pfam" id="PF17207">
    <property type="entry name" value="MCM_OB"/>
    <property type="match status" value="1"/>
</dbReference>
<dbReference type="Pfam" id="PF17855">
    <property type="entry name" value="MCM_lid"/>
    <property type="match status" value="1"/>
</dbReference>
<dbReference type="InterPro" id="IPR018525">
    <property type="entry name" value="MCM_CS"/>
</dbReference>
<proteinExistence type="inferred from homology"/>
<dbReference type="InterPro" id="IPR033762">
    <property type="entry name" value="MCM_OB"/>
</dbReference>
<dbReference type="Gene3D" id="3.40.50.300">
    <property type="entry name" value="P-loop containing nucleotide triphosphate hydrolases"/>
    <property type="match status" value="1"/>
</dbReference>
<dbReference type="GO" id="GO:0003697">
    <property type="term" value="F:single-stranded DNA binding"/>
    <property type="evidence" value="ECO:0007669"/>
    <property type="project" value="TreeGrafter"/>
</dbReference>
<dbReference type="SUPFAM" id="SSF52540">
    <property type="entry name" value="P-loop containing nucleoside triphosphate hydrolases"/>
    <property type="match status" value="1"/>
</dbReference>
<keyword evidence="5 6" id="KW-0238">DNA-binding</keyword>
<evidence type="ECO:0000256" key="2">
    <source>
        <dbReference type="ARBA" id="ARBA00022705"/>
    </source>
</evidence>
<dbReference type="AlphaFoldDB" id="A0A2H9M3S9"/>
<dbReference type="SMART" id="SM00350">
    <property type="entry name" value="MCM"/>
    <property type="match status" value="1"/>
</dbReference>
<dbReference type="PROSITE" id="PS50051">
    <property type="entry name" value="MCM_2"/>
    <property type="match status" value="1"/>
</dbReference>
<evidence type="ECO:0000256" key="3">
    <source>
        <dbReference type="ARBA" id="ARBA00022741"/>
    </source>
</evidence>
<dbReference type="InterPro" id="IPR036388">
    <property type="entry name" value="WH-like_DNA-bd_sf"/>
</dbReference>
<accession>A0A2H9M3S9</accession>
<dbReference type="Gene3D" id="3.30.1640.10">
    <property type="entry name" value="mini-chromosome maintenance (MCM) complex, chain A, domain 1"/>
    <property type="match status" value="1"/>
</dbReference>
<dbReference type="PANTHER" id="PTHR11630:SF66">
    <property type="entry name" value="DNA REPLICATION LICENSING FACTOR MCM4"/>
    <property type="match status" value="1"/>
</dbReference>
<dbReference type="Gene3D" id="2.20.28.10">
    <property type="match status" value="1"/>
</dbReference>
<reference evidence="9" key="1">
    <citation type="submission" date="2017-09" db="EMBL/GenBank/DDBJ databases">
        <title>Depth-based differentiation of microbial function through sediment-hosted aquifers and enrichment of novel symbionts in the deep terrestrial subsurface.</title>
        <authorList>
            <person name="Probst A.J."/>
            <person name="Ladd B."/>
            <person name="Jarett J.K."/>
            <person name="Geller-Mcgrath D.E."/>
            <person name="Sieber C.M.K."/>
            <person name="Emerson J.B."/>
            <person name="Anantharaman K."/>
            <person name="Thomas B.C."/>
            <person name="Malmstrom R."/>
            <person name="Stieglmeier M."/>
            <person name="Klingl A."/>
            <person name="Woyke T."/>
            <person name="Ryan C.M."/>
            <person name="Banfield J.F."/>
        </authorList>
    </citation>
    <scope>NUCLEOTIDE SEQUENCE [LARGE SCALE GENOMIC DNA]</scope>
</reference>
<dbReference type="InterPro" id="IPR003593">
    <property type="entry name" value="AAA+_ATPase"/>
</dbReference>
<comment type="caution">
    <text evidence="8">The sequence shown here is derived from an EMBL/GenBank/DDBJ whole genome shotgun (WGS) entry which is preliminary data.</text>
</comment>
<dbReference type="Pfam" id="PF00493">
    <property type="entry name" value="MCM"/>
    <property type="match status" value="1"/>
</dbReference>
<dbReference type="GO" id="GO:0006260">
    <property type="term" value="P:DNA replication"/>
    <property type="evidence" value="ECO:0007669"/>
    <property type="project" value="UniProtKB-KW"/>
</dbReference>
<dbReference type="SUPFAM" id="SSF50249">
    <property type="entry name" value="Nucleic acid-binding proteins"/>
    <property type="match status" value="1"/>
</dbReference>
<sequence>MDITEQINIFITENYKEYVEECFIKDQPFIIDFEMLEQKDPELTDKLLDDPETVLYFFNKILKELAPTSAKDNRIYARFKNVPGSRLINIRDLRSKHLHKFIKVRGLIKSSTSVRPQTTEMIFECPNCGAKISVIQTGMKLTVPTTCECGRRGQFKELEKRFIDVEHIILEESPEEIEGTQAQKISILLKDDLIASSLQKTIQPGSKIELVGALQEVPIILTTGGRSVNFDFQIDANNVTPIEYEFEDIKITQEDENQIFDAAKDPELFKKLRESIAPSIYGYGKIKEALVLQLFSGVRTVLPDGTVRRGDSHILLIGDPGVGKSMLLMQIATLAPKARYVSGKATTGAGLTATVIRDELIGGYALEAGALVLTNKGIVLIDEFDKMSEDDRSAMHEAMEQQQISISKANIQATLKAQTTVLAAANPKFGRFDSRRSIVEQINIPDTLISRFDLIFIIQDIPNKTSDEALAAHILTVHKSSENMFKTPFNKEFIRKYIAYARAHIKPELTKEAMEEIKEFFTSLRARYEQQEGEKTIPISARQLEAIIRLSQAAAKMRLSNKVEARDARIAIELEKYSLRQVGYDYETNQYDIDKIVVGSTAHQRSQNMVFTDEFFALLKLNKVIKRKDIEKLAEKIGLHKQKADQIVEDLKKEGRIFEPKPGELQEI</sequence>
<keyword evidence="3 6" id="KW-0547">Nucleotide-binding</keyword>
<dbReference type="Proteomes" id="UP000230713">
    <property type="component" value="Unassembled WGS sequence"/>
</dbReference>
<evidence type="ECO:0000259" key="7">
    <source>
        <dbReference type="PROSITE" id="PS50051"/>
    </source>
</evidence>
<evidence type="ECO:0000313" key="8">
    <source>
        <dbReference type="EMBL" id="PIV13768.1"/>
    </source>
</evidence>
<dbReference type="InterPro" id="IPR031327">
    <property type="entry name" value="MCM"/>
</dbReference>
<dbReference type="PROSITE" id="PS00847">
    <property type="entry name" value="MCM_1"/>
    <property type="match status" value="1"/>
</dbReference>
<dbReference type="GO" id="GO:0005524">
    <property type="term" value="F:ATP binding"/>
    <property type="evidence" value="ECO:0007669"/>
    <property type="project" value="UniProtKB-KW"/>
</dbReference>
<keyword evidence="2" id="KW-0235">DNA replication</keyword>
<dbReference type="InterPro" id="IPR012340">
    <property type="entry name" value="NA-bd_OB-fold"/>
</dbReference>
<dbReference type="FunFam" id="3.40.50.300:FF:002469">
    <property type="entry name" value="Cell division control protein 21"/>
    <property type="match status" value="1"/>
</dbReference>
<name>A0A2H9M3S9_HUBC1</name>
<dbReference type="GO" id="GO:0017116">
    <property type="term" value="F:single-stranded DNA helicase activity"/>
    <property type="evidence" value="ECO:0007669"/>
    <property type="project" value="TreeGrafter"/>
</dbReference>
<feature type="domain" description="MCM C-terminal AAA(+) ATPase" evidence="7">
    <location>
        <begin position="268"/>
        <end position="474"/>
    </location>
</feature>
<evidence type="ECO:0000313" key="9">
    <source>
        <dbReference type="Proteomes" id="UP000230713"/>
    </source>
</evidence>